<evidence type="ECO:0000256" key="1">
    <source>
        <dbReference type="ARBA" id="ARBA00001971"/>
    </source>
</evidence>
<evidence type="ECO:0000256" key="5">
    <source>
        <dbReference type="PIRSR" id="PIRSR602403-1"/>
    </source>
</evidence>
<protein>
    <submittedName>
        <fullName evidence="7 9">Cytochrome P450</fullName>
    </submittedName>
</protein>
<reference evidence="9" key="3">
    <citation type="submission" date="2025-04" db="UniProtKB">
        <authorList>
            <consortium name="RefSeq"/>
        </authorList>
    </citation>
    <scope>IDENTIFICATION</scope>
    <source>
        <strain evidence="9">CBS 304.34</strain>
    </source>
</reference>
<feature type="binding site" description="axial binding residue" evidence="5">
    <location>
        <position position="453"/>
    </location>
    <ligand>
        <name>heme</name>
        <dbReference type="ChEBI" id="CHEBI:30413"/>
    </ligand>
    <ligandPart>
        <name>Fe</name>
        <dbReference type="ChEBI" id="CHEBI:18248"/>
    </ligandPart>
</feature>
<dbReference type="PANTHER" id="PTHR24305:SF232">
    <property type="entry name" value="P450, PUTATIVE (EUROFUNG)-RELATED"/>
    <property type="match status" value="1"/>
</dbReference>
<comment type="similarity">
    <text evidence="2 6">Belongs to the cytochrome P450 family.</text>
</comment>
<dbReference type="InterPro" id="IPR001128">
    <property type="entry name" value="Cyt_P450"/>
</dbReference>
<keyword evidence="8" id="KW-1185">Reference proteome</keyword>
<comment type="cofactor">
    <cofactor evidence="1 5">
        <name>heme</name>
        <dbReference type="ChEBI" id="CHEBI:30413"/>
    </cofactor>
</comment>
<gene>
    <name evidence="7 9" type="ORF">BDZ99DRAFT_485614</name>
</gene>
<name>A0A6A6Z2Z0_9PEZI</name>
<dbReference type="SUPFAM" id="SSF48264">
    <property type="entry name" value="Cytochrome P450"/>
    <property type="match status" value="1"/>
</dbReference>
<dbReference type="PROSITE" id="PS00086">
    <property type="entry name" value="CYTOCHROME_P450"/>
    <property type="match status" value="1"/>
</dbReference>
<dbReference type="Gene3D" id="1.10.630.10">
    <property type="entry name" value="Cytochrome P450"/>
    <property type="match status" value="1"/>
</dbReference>
<reference evidence="7 9" key="1">
    <citation type="journal article" date="2020" name="Stud. Mycol.">
        <title>101 Dothideomycetes genomes: a test case for predicting lifestyles and emergence of pathogens.</title>
        <authorList>
            <person name="Haridas S."/>
            <person name="Albert R."/>
            <person name="Binder M."/>
            <person name="Bloem J."/>
            <person name="Labutti K."/>
            <person name="Salamov A."/>
            <person name="Andreopoulos B."/>
            <person name="Baker S."/>
            <person name="Barry K."/>
            <person name="Bills G."/>
            <person name="Bluhm B."/>
            <person name="Cannon C."/>
            <person name="Castanera R."/>
            <person name="Culley D."/>
            <person name="Daum C."/>
            <person name="Ezra D."/>
            <person name="Gonzalez J."/>
            <person name="Henrissat B."/>
            <person name="Kuo A."/>
            <person name="Liang C."/>
            <person name="Lipzen A."/>
            <person name="Lutzoni F."/>
            <person name="Magnuson J."/>
            <person name="Mondo S."/>
            <person name="Nolan M."/>
            <person name="Ohm R."/>
            <person name="Pangilinan J."/>
            <person name="Park H.-J."/>
            <person name="Ramirez L."/>
            <person name="Alfaro M."/>
            <person name="Sun H."/>
            <person name="Tritt A."/>
            <person name="Yoshinaga Y."/>
            <person name="Zwiers L.-H."/>
            <person name="Turgeon B."/>
            <person name="Goodwin S."/>
            <person name="Spatafora J."/>
            <person name="Crous P."/>
            <person name="Grigoriev I."/>
        </authorList>
    </citation>
    <scope>NUCLEOTIDE SEQUENCE</scope>
    <source>
        <strain evidence="7 9">CBS 304.34</strain>
    </source>
</reference>
<dbReference type="RefSeq" id="XP_033582152.1">
    <property type="nucleotide sequence ID" value="XM_033722720.1"/>
</dbReference>
<evidence type="ECO:0000313" key="7">
    <source>
        <dbReference type="EMBL" id="KAF2815188.1"/>
    </source>
</evidence>
<dbReference type="GO" id="GO:0005506">
    <property type="term" value="F:iron ion binding"/>
    <property type="evidence" value="ECO:0007669"/>
    <property type="project" value="InterPro"/>
</dbReference>
<evidence type="ECO:0000256" key="6">
    <source>
        <dbReference type="RuleBase" id="RU000461"/>
    </source>
</evidence>
<dbReference type="InterPro" id="IPR002403">
    <property type="entry name" value="Cyt_P450_E_grp-IV"/>
</dbReference>
<keyword evidence="4 5" id="KW-0408">Iron</keyword>
<evidence type="ECO:0000313" key="9">
    <source>
        <dbReference type="RefSeq" id="XP_033582152.1"/>
    </source>
</evidence>
<organism evidence="7">
    <name type="scientific">Mytilinidion resinicola</name>
    <dbReference type="NCBI Taxonomy" id="574789"/>
    <lineage>
        <taxon>Eukaryota</taxon>
        <taxon>Fungi</taxon>
        <taxon>Dikarya</taxon>
        <taxon>Ascomycota</taxon>
        <taxon>Pezizomycotina</taxon>
        <taxon>Dothideomycetes</taxon>
        <taxon>Pleosporomycetidae</taxon>
        <taxon>Mytilinidiales</taxon>
        <taxon>Mytilinidiaceae</taxon>
        <taxon>Mytilinidion</taxon>
    </lineage>
</organism>
<evidence type="ECO:0000256" key="4">
    <source>
        <dbReference type="ARBA" id="ARBA00023004"/>
    </source>
</evidence>
<evidence type="ECO:0000256" key="3">
    <source>
        <dbReference type="ARBA" id="ARBA00022723"/>
    </source>
</evidence>
<accession>A0A6A6Z2Z0</accession>
<dbReference type="CDD" id="cd11060">
    <property type="entry name" value="CYP57A1-like"/>
    <property type="match status" value="1"/>
</dbReference>
<sequence>MTSHLLSLLLTATSLGIILLLSRLLWSYLTSPIRDIPGPFLAKLTDLWRLYSHWAGTHIETQRKLHEKYGSAVRIGPNCVSISDPSLITTIYDTRGDFVKSDLYRVTDAVQDGQTVESVFSTRSNDFHSKYIKPIHKFYVMNSILKIEHFVDRTLESLCEHIEERFIERLNTGKLFDIADWIHLYTWDVMSELTFSKKMGFLETGGDVEDAIATNKFLMRYFALVGQVPTLDKWLAKNPILPFKLPTFSGAASLCAQRMFERVQNPALATHDDFLNRFLQAKVDYPDFVGDNDVVAYLMLHLLGGADTTAIILNALIYHLLRNPAAHSRLVSELTTARLPYPAPYAAASRLPYLTAVISEAIRIHPSIGNILERVVPPAGLELRDGRKIAPGTLVGVNAWTVARSKEVYGKDVDTFRPERWLQAEEEGVESYDSRVKGMRQAELAFGAGRRACMGKPFAMVELYKVVATLFGRFEIELEGPKTEWRVLKLFFVFPSGIMVRMRRAANGT</sequence>
<dbReference type="Pfam" id="PF00067">
    <property type="entry name" value="p450"/>
    <property type="match status" value="1"/>
</dbReference>
<dbReference type="InterPro" id="IPR036396">
    <property type="entry name" value="Cyt_P450_sf"/>
</dbReference>
<dbReference type="GeneID" id="54463613"/>
<keyword evidence="6" id="KW-0560">Oxidoreductase</keyword>
<dbReference type="InterPro" id="IPR017972">
    <property type="entry name" value="Cyt_P450_CS"/>
</dbReference>
<dbReference type="InterPro" id="IPR050121">
    <property type="entry name" value="Cytochrome_P450_monoxygenase"/>
</dbReference>
<reference evidence="9" key="2">
    <citation type="submission" date="2020-04" db="EMBL/GenBank/DDBJ databases">
        <authorList>
            <consortium name="NCBI Genome Project"/>
        </authorList>
    </citation>
    <scope>NUCLEOTIDE SEQUENCE</scope>
    <source>
        <strain evidence="9">CBS 304.34</strain>
    </source>
</reference>
<keyword evidence="6" id="KW-0503">Monooxygenase</keyword>
<dbReference type="AlphaFoldDB" id="A0A6A6Z2Z0"/>
<dbReference type="PRINTS" id="PR00385">
    <property type="entry name" value="P450"/>
</dbReference>
<dbReference type="GO" id="GO:0004497">
    <property type="term" value="F:monooxygenase activity"/>
    <property type="evidence" value="ECO:0007669"/>
    <property type="project" value="UniProtKB-KW"/>
</dbReference>
<dbReference type="PANTHER" id="PTHR24305">
    <property type="entry name" value="CYTOCHROME P450"/>
    <property type="match status" value="1"/>
</dbReference>
<keyword evidence="5 6" id="KW-0349">Heme</keyword>
<dbReference type="Proteomes" id="UP000504636">
    <property type="component" value="Unplaced"/>
</dbReference>
<proteinExistence type="inferred from homology"/>
<dbReference type="OrthoDB" id="3934656at2759"/>
<keyword evidence="3 5" id="KW-0479">Metal-binding</keyword>
<dbReference type="EMBL" id="MU003694">
    <property type="protein sequence ID" value="KAF2815188.1"/>
    <property type="molecule type" value="Genomic_DNA"/>
</dbReference>
<evidence type="ECO:0000313" key="8">
    <source>
        <dbReference type="Proteomes" id="UP000504636"/>
    </source>
</evidence>
<dbReference type="GO" id="GO:0016705">
    <property type="term" value="F:oxidoreductase activity, acting on paired donors, with incorporation or reduction of molecular oxygen"/>
    <property type="evidence" value="ECO:0007669"/>
    <property type="project" value="InterPro"/>
</dbReference>
<dbReference type="GO" id="GO:0020037">
    <property type="term" value="F:heme binding"/>
    <property type="evidence" value="ECO:0007669"/>
    <property type="project" value="InterPro"/>
</dbReference>
<evidence type="ECO:0000256" key="2">
    <source>
        <dbReference type="ARBA" id="ARBA00010617"/>
    </source>
</evidence>
<dbReference type="PRINTS" id="PR00465">
    <property type="entry name" value="EP450IV"/>
</dbReference>